<dbReference type="EMBL" id="JARQWQ010000006">
    <property type="protein sequence ID" value="KAK2571045.1"/>
    <property type="molecule type" value="Genomic_DNA"/>
</dbReference>
<dbReference type="Proteomes" id="UP001249851">
    <property type="component" value="Unassembled WGS sequence"/>
</dbReference>
<dbReference type="PANTHER" id="PTHR45749:SF21">
    <property type="entry name" value="DUF4371 DOMAIN-CONTAINING PROTEIN"/>
    <property type="match status" value="1"/>
</dbReference>
<evidence type="ECO:0000259" key="2">
    <source>
        <dbReference type="SMART" id="SM00597"/>
    </source>
</evidence>
<dbReference type="InterPro" id="IPR006580">
    <property type="entry name" value="Znf_TTF"/>
</dbReference>
<evidence type="ECO:0000313" key="4">
    <source>
        <dbReference type="Proteomes" id="UP001249851"/>
    </source>
</evidence>
<protein>
    <submittedName>
        <fullName evidence="3">Zinc finger MYM-type protein 1</fullName>
    </submittedName>
</protein>
<keyword evidence="4" id="KW-1185">Reference proteome</keyword>
<evidence type="ECO:0000313" key="3">
    <source>
        <dbReference type="EMBL" id="KAK2571045.1"/>
    </source>
</evidence>
<gene>
    <name evidence="3" type="ORF">P5673_003587</name>
</gene>
<reference evidence="3" key="1">
    <citation type="journal article" date="2023" name="G3 (Bethesda)">
        <title>Whole genome assembly and annotation of the endangered Caribbean coral Acropora cervicornis.</title>
        <authorList>
            <person name="Selwyn J.D."/>
            <person name="Vollmer S.V."/>
        </authorList>
    </citation>
    <scope>NUCLEOTIDE SEQUENCE</scope>
    <source>
        <strain evidence="3">K2</strain>
    </source>
</reference>
<organism evidence="3 4">
    <name type="scientific">Acropora cervicornis</name>
    <name type="common">Staghorn coral</name>
    <dbReference type="NCBI Taxonomy" id="6130"/>
    <lineage>
        <taxon>Eukaryota</taxon>
        <taxon>Metazoa</taxon>
        <taxon>Cnidaria</taxon>
        <taxon>Anthozoa</taxon>
        <taxon>Hexacorallia</taxon>
        <taxon>Scleractinia</taxon>
        <taxon>Astrocoeniina</taxon>
        <taxon>Acroporidae</taxon>
        <taxon>Acropora</taxon>
    </lineage>
</organism>
<proteinExistence type="predicted"/>
<name>A0AAD9R1G5_ACRCE</name>
<feature type="region of interest" description="Disordered" evidence="1">
    <location>
        <begin position="112"/>
        <end position="131"/>
    </location>
</feature>
<accession>A0AAD9R1G5</accession>
<evidence type="ECO:0000256" key="1">
    <source>
        <dbReference type="SAM" id="MobiDB-lite"/>
    </source>
</evidence>
<dbReference type="PANTHER" id="PTHR45749">
    <property type="match status" value="1"/>
</dbReference>
<dbReference type="AlphaFoldDB" id="A0AAD9R1G5"/>
<sequence length="312" mass="35983">MSLWKSRKRSYRYRVKCEECEKEFDSDYVEAHSRIVHSGRKVRCLPVVESSQLKLSGFFSKSSAAVASSGQTQEASLVGYRPESEKRTISSTDETVEMRYLESIDQDSLTPDASIRDFQKPSEPGTPIDKGIQSDLRGIADLEQESPTSHTLTTMVPKQPVLPEYPGTKFSSESLTRRFQSDWYKKYPWLSYDVAKDVYVCFACIEFGKDASFVFKNWKKPSKHSQSENHVSCMIKWLQFKAMERKNSSVLQQLSSAHQEQVTINRKYLQVTIECLIFTAMQNIPVRGHEESRKDIWEMSDINRGNFLELLH</sequence>
<comment type="caution">
    <text evidence="3">The sequence shown here is derived from an EMBL/GenBank/DDBJ whole genome shotgun (WGS) entry which is preliminary data.</text>
</comment>
<reference evidence="3" key="2">
    <citation type="journal article" date="2023" name="Science">
        <title>Genomic signatures of disease resistance in endangered staghorn corals.</title>
        <authorList>
            <person name="Vollmer S.V."/>
            <person name="Selwyn J.D."/>
            <person name="Despard B.A."/>
            <person name="Roesel C.L."/>
        </authorList>
    </citation>
    <scope>NUCLEOTIDE SEQUENCE</scope>
    <source>
        <strain evidence="3">K2</strain>
    </source>
</reference>
<feature type="domain" description="TTF-type" evidence="2">
    <location>
        <begin position="175"/>
        <end position="249"/>
    </location>
</feature>
<dbReference type="SMART" id="SM00597">
    <property type="entry name" value="ZnF_TTF"/>
    <property type="match status" value="1"/>
</dbReference>